<gene>
    <name evidence="1" type="ORF">BO72DRAFT_500301</name>
</gene>
<dbReference type="OrthoDB" id="10467869at2759"/>
<accession>A0A8G1VVF5</accession>
<sequence length="525" mass="61288">MTRPAHRKWIGLFGFDSQGPSGDDKRSIVARWRSSVSPVPETARTFLGPRALQRNRVSWCHSTRSDTAPYITLASGFFSPGLSARDDDDEHPLRWQRWLNQIYFVDIPGDNFWNFTQANSKDLQPLWARGREHSRWTLDEGDDDHPERLVLRWERWLNQPHLRNHGEEFWNFTQANSEELQPLRARGREYSRWALDEGVEPIFHTIGKPGTGKSMHMEGDLHFWQDEDDLRSNSWWETTKQTLSPRIFFRKFQQGGPRGEENFHTMIRAILSRLLELKNYNGFFLKRTVPELACLLFPGRADKTPSRPLEFLDEKCVAAWQALVPRDYFIGDHEVLSAWNRLVTSDAIYEKHRIFLELDGLNHLNPADHTRVLDALTDWVRLRPRDVKICITSCGEPAFQRALGSYPGYNLNEVNFIEMLWYVHAQLTGEGIKPTHGATLKGSQHRTHFYAVWREYAGLGTVEERNQLERRIVEMADGSFRWLVKFVRGLVQEDIRPGITRPFIRFSDLDAAVDRRFESFKPCDV</sequence>
<organism evidence="1 2">
    <name type="scientific">Aspergillus fijiensis CBS 313.89</name>
    <dbReference type="NCBI Taxonomy" id="1448319"/>
    <lineage>
        <taxon>Eukaryota</taxon>
        <taxon>Fungi</taxon>
        <taxon>Dikarya</taxon>
        <taxon>Ascomycota</taxon>
        <taxon>Pezizomycotina</taxon>
        <taxon>Eurotiomycetes</taxon>
        <taxon>Eurotiomycetidae</taxon>
        <taxon>Eurotiales</taxon>
        <taxon>Aspergillaceae</taxon>
        <taxon>Aspergillus</taxon>
    </lineage>
</organism>
<reference evidence="1 2" key="1">
    <citation type="submission" date="2018-02" db="EMBL/GenBank/DDBJ databases">
        <title>The genomes of Aspergillus section Nigri reveals drivers in fungal speciation.</title>
        <authorList>
            <consortium name="DOE Joint Genome Institute"/>
            <person name="Vesth T.C."/>
            <person name="Nybo J."/>
            <person name="Theobald S."/>
            <person name="Brandl J."/>
            <person name="Frisvad J.C."/>
            <person name="Nielsen K.F."/>
            <person name="Lyhne E.K."/>
            <person name="Kogle M.E."/>
            <person name="Kuo A."/>
            <person name="Riley R."/>
            <person name="Clum A."/>
            <person name="Nolan M."/>
            <person name="Lipzen A."/>
            <person name="Salamov A."/>
            <person name="Henrissat B."/>
            <person name="Wiebenga A."/>
            <person name="De vries R.P."/>
            <person name="Grigoriev I.V."/>
            <person name="Mortensen U.H."/>
            <person name="Andersen M.R."/>
            <person name="Baker S.E."/>
        </authorList>
    </citation>
    <scope>NUCLEOTIDE SEQUENCE [LARGE SCALE GENOMIC DNA]</scope>
    <source>
        <strain evidence="1 2">CBS 313.89</strain>
    </source>
</reference>
<name>A0A8G1VVF5_9EURO</name>
<dbReference type="Proteomes" id="UP000249789">
    <property type="component" value="Unassembled WGS sequence"/>
</dbReference>
<dbReference type="GeneID" id="63866225"/>
<evidence type="ECO:0000313" key="1">
    <source>
        <dbReference type="EMBL" id="RAK73173.1"/>
    </source>
</evidence>
<dbReference type="VEuPathDB" id="FungiDB:BO72DRAFT_500301"/>
<keyword evidence="2" id="KW-1185">Reference proteome</keyword>
<evidence type="ECO:0000313" key="2">
    <source>
        <dbReference type="Proteomes" id="UP000249789"/>
    </source>
</evidence>
<dbReference type="RefSeq" id="XP_040797183.1">
    <property type="nucleotide sequence ID" value="XM_040948892.1"/>
</dbReference>
<proteinExistence type="predicted"/>
<protein>
    <submittedName>
        <fullName evidence="1">Uncharacterized protein</fullName>
    </submittedName>
</protein>
<dbReference type="AlphaFoldDB" id="A0A8G1VVF5"/>
<dbReference type="EMBL" id="KZ824683">
    <property type="protein sequence ID" value="RAK73173.1"/>
    <property type="molecule type" value="Genomic_DNA"/>
</dbReference>